<dbReference type="AlphaFoldDB" id="A0A8J4C020"/>
<protein>
    <submittedName>
        <fullName evidence="2">Uncharacterized protein</fullName>
    </submittedName>
</protein>
<dbReference type="PANTHER" id="PTHR36706">
    <property type="entry name" value="UNNAMED PRODUCT"/>
    <property type="match status" value="1"/>
</dbReference>
<name>A0A8J4C020_9CHLO</name>
<dbReference type="EMBL" id="BNCQ01000006">
    <property type="protein sequence ID" value="GIL99419.1"/>
    <property type="molecule type" value="Genomic_DNA"/>
</dbReference>
<keyword evidence="1" id="KW-1133">Transmembrane helix</keyword>
<dbReference type="Proteomes" id="UP000747110">
    <property type="component" value="Unassembled WGS sequence"/>
</dbReference>
<comment type="caution">
    <text evidence="2">The sequence shown here is derived from an EMBL/GenBank/DDBJ whole genome shotgun (WGS) entry which is preliminary data.</text>
</comment>
<dbReference type="OrthoDB" id="8841220at2759"/>
<feature type="transmembrane region" description="Helical" evidence="1">
    <location>
        <begin position="12"/>
        <end position="35"/>
    </location>
</feature>
<organism evidence="2 4">
    <name type="scientific">Volvox reticuliferus</name>
    <dbReference type="NCBI Taxonomy" id="1737510"/>
    <lineage>
        <taxon>Eukaryota</taxon>
        <taxon>Viridiplantae</taxon>
        <taxon>Chlorophyta</taxon>
        <taxon>core chlorophytes</taxon>
        <taxon>Chlorophyceae</taxon>
        <taxon>CS clade</taxon>
        <taxon>Chlamydomonadales</taxon>
        <taxon>Volvocaceae</taxon>
        <taxon>Volvox</taxon>
    </lineage>
</organism>
<evidence type="ECO:0000256" key="1">
    <source>
        <dbReference type="SAM" id="Phobius"/>
    </source>
</evidence>
<reference evidence="2" key="1">
    <citation type="journal article" date="2021" name="Proc. Natl. Acad. Sci. U.S.A.">
        <title>Three genomes in the algal genus Volvox reveal the fate of a haploid sex-determining region after a transition to homothallism.</title>
        <authorList>
            <person name="Yamamoto K."/>
            <person name="Hamaji T."/>
            <person name="Kawai-Toyooka H."/>
            <person name="Matsuzaki R."/>
            <person name="Takahashi F."/>
            <person name="Nishimura Y."/>
            <person name="Kawachi M."/>
            <person name="Noguchi H."/>
            <person name="Minakuchi Y."/>
            <person name="Umen J.G."/>
            <person name="Toyoda A."/>
            <person name="Nozaki H."/>
        </authorList>
    </citation>
    <scope>NUCLEOTIDE SEQUENCE</scope>
    <source>
        <strain evidence="3">NIES-3785</strain>
        <strain evidence="2">NIES-3786</strain>
    </source>
</reference>
<sequence length="134" mass="15368">MEDFQKLHSRRLISICRGIAGVLLVGCVSVMTGIVDVQIYNNEVDYAREAMDKDKFKPHRCNDRLADMLEVIEAEDGNAWRDLRPSFRNWWACMRSAEGAEPAMPYLMLTAKDKQYIDPASRTVREDGVQQLNT</sequence>
<accession>A0A8J4C020</accession>
<keyword evidence="1" id="KW-0472">Membrane</keyword>
<keyword evidence="1" id="KW-0812">Transmembrane</keyword>
<evidence type="ECO:0000313" key="3">
    <source>
        <dbReference type="EMBL" id="GIL99419.1"/>
    </source>
</evidence>
<evidence type="ECO:0000313" key="2">
    <source>
        <dbReference type="EMBL" id="GIL72936.1"/>
    </source>
</evidence>
<evidence type="ECO:0000313" key="4">
    <source>
        <dbReference type="Proteomes" id="UP000747110"/>
    </source>
</evidence>
<dbReference type="Proteomes" id="UP000722791">
    <property type="component" value="Unassembled WGS sequence"/>
</dbReference>
<proteinExistence type="predicted"/>
<dbReference type="EMBL" id="BNCP01000004">
    <property type="protein sequence ID" value="GIL72936.1"/>
    <property type="molecule type" value="Genomic_DNA"/>
</dbReference>
<gene>
    <name evidence="2" type="ORF">Vretifemale_3183</name>
    <name evidence="3" type="ORF">Vretimale_4587</name>
</gene>
<keyword evidence="4" id="KW-1185">Reference proteome</keyword>